<organism evidence="1 2">
    <name type="scientific">Cylindrotheca closterium</name>
    <dbReference type="NCBI Taxonomy" id="2856"/>
    <lineage>
        <taxon>Eukaryota</taxon>
        <taxon>Sar</taxon>
        <taxon>Stramenopiles</taxon>
        <taxon>Ochrophyta</taxon>
        <taxon>Bacillariophyta</taxon>
        <taxon>Bacillariophyceae</taxon>
        <taxon>Bacillariophycidae</taxon>
        <taxon>Bacillariales</taxon>
        <taxon>Bacillariaceae</taxon>
        <taxon>Cylindrotheca</taxon>
    </lineage>
</organism>
<dbReference type="EMBL" id="CAKOGP040002318">
    <property type="protein sequence ID" value="CAJ1967266.1"/>
    <property type="molecule type" value="Genomic_DNA"/>
</dbReference>
<comment type="caution">
    <text evidence="1">The sequence shown here is derived from an EMBL/GenBank/DDBJ whole genome shotgun (WGS) entry which is preliminary data.</text>
</comment>
<gene>
    <name evidence="1" type="ORF">CYCCA115_LOCUS22693</name>
</gene>
<sequence length="129" mass="15187">MLYGYTLVLFSWNHIILVKPFACVYQFLHTTRNFTQDNEPSHFKTEPWHEEAVEASCAEQLHRKTQQSNFVGFAEDLTVGQEIRLYLFWALNAYNSRLNEFAQAHFRLFSMVEKKLYCGAFASCFSNWA</sequence>
<accession>A0AAD2PXQ2</accession>
<name>A0AAD2PXQ2_9STRA</name>
<proteinExistence type="predicted"/>
<evidence type="ECO:0000313" key="1">
    <source>
        <dbReference type="EMBL" id="CAJ1967266.1"/>
    </source>
</evidence>
<reference evidence="1" key="1">
    <citation type="submission" date="2023-08" db="EMBL/GenBank/DDBJ databases">
        <authorList>
            <person name="Audoor S."/>
            <person name="Bilcke G."/>
        </authorList>
    </citation>
    <scope>NUCLEOTIDE SEQUENCE</scope>
</reference>
<dbReference type="Proteomes" id="UP001295423">
    <property type="component" value="Unassembled WGS sequence"/>
</dbReference>
<evidence type="ECO:0000313" key="2">
    <source>
        <dbReference type="Proteomes" id="UP001295423"/>
    </source>
</evidence>
<dbReference type="AlphaFoldDB" id="A0AAD2PXQ2"/>
<protein>
    <submittedName>
        <fullName evidence="1">Uncharacterized protein</fullName>
    </submittedName>
</protein>
<keyword evidence="2" id="KW-1185">Reference proteome</keyword>